<dbReference type="InterPro" id="IPR013087">
    <property type="entry name" value="Znf_C2H2_type"/>
</dbReference>
<evidence type="ECO:0000313" key="9">
    <source>
        <dbReference type="Proteomes" id="UP000735302"/>
    </source>
</evidence>
<evidence type="ECO:0000256" key="5">
    <source>
        <dbReference type="PROSITE-ProRule" id="PRU00042"/>
    </source>
</evidence>
<dbReference type="PANTHER" id="PTHR24379:SF127">
    <property type="entry name" value="BLOODY FINGERS-RELATED"/>
    <property type="match status" value="1"/>
</dbReference>
<evidence type="ECO:0000256" key="3">
    <source>
        <dbReference type="ARBA" id="ARBA00022771"/>
    </source>
</evidence>
<dbReference type="EMBL" id="BLXT01002217">
    <property type="protein sequence ID" value="GFN92126.1"/>
    <property type="molecule type" value="Genomic_DNA"/>
</dbReference>
<organism evidence="8 9">
    <name type="scientific">Plakobranchus ocellatus</name>
    <dbReference type="NCBI Taxonomy" id="259542"/>
    <lineage>
        <taxon>Eukaryota</taxon>
        <taxon>Metazoa</taxon>
        <taxon>Spiralia</taxon>
        <taxon>Lophotrochozoa</taxon>
        <taxon>Mollusca</taxon>
        <taxon>Gastropoda</taxon>
        <taxon>Heterobranchia</taxon>
        <taxon>Euthyneura</taxon>
        <taxon>Panpulmonata</taxon>
        <taxon>Sacoglossa</taxon>
        <taxon>Placobranchoidea</taxon>
        <taxon>Plakobranchidae</taxon>
        <taxon>Plakobranchus</taxon>
    </lineage>
</organism>
<protein>
    <submittedName>
        <fullName evidence="8">Zinc finger protein 678-like</fullName>
    </submittedName>
</protein>
<dbReference type="GO" id="GO:0005634">
    <property type="term" value="C:nucleus"/>
    <property type="evidence" value="ECO:0007669"/>
    <property type="project" value="TreeGrafter"/>
</dbReference>
<proteinExistence type="predicted"/>
<feature type="compositionally biased region" description="Low complexity" evidence="6">
    <location>
        <begin position="1"/>
        <end position="18"/>
    </location>
</feature>
<dbReference type="AlphaFoldDB" id="A0AAV3ZCC9"/>
<keyword evidence="3 5" id="KW-0863">Zinc-finger</keyword>
<name>A0AAV3ZCC9_9GAST</name>
<dbReference type="GO" id="GO:0000981">
    <property type="term" value="F:DNA-binding transcription factor activity, RNA polymerase II-specific"/>
    <property type="evidence" value="ECO:0007669"/>
    <property type="project" value="TreeGrafter"/>
</dbReference>
<dbReference type="PROSITE" id="PS00028">
    <property type="entry name" value="ZINC_FINGER_C2H2_1"/>
    <property type="match status" value="2"/>
</dbReference>
<dbReference type="Gene3D" id="3.30.160.60">
    <property type="entry name" value="Classic Zinc Finger"/>
    <property type="match status" value="2"/>
</dbReference>
<dbReference type="PROSITE" id="PS50157">
    <property type="entry name" value="ZINC_FINGER_C2H2_2"/>
    <property type="match status" value="2"/>
</dbReference>
<accession>A0AAV3ZCC9</accession>
<reference evidence="8 9" key="1">
    <citation type="journal article" date="2021" name="Elife">
        <title>Chloroplast acquisition without the gene transfer in kleptoplastic sea slugs, Plakobranchus ocellatus.</title>
        <authorList>
            <person name="Maeda T."/>
            <person name="Takahashi S."/>
            <person name="Yoshida T."/>
            <person name="Shimamura S."/>
            <person name="Takaki Y."/>
            <person name="Nagai Y."/>
            <person name="Toyoda A."/>
            <person name="Suzuki Y."/>
            <person name="Arimoto A."/>
            <person name="Ishii H."/>
            <person name="Satoh N."/>
            <person name="Nishiyama T."/>
            <person name="Hasebe M."/>
            <person name="Maruyama T."/>
            <person name="Minagawa J."/>
            <person name="Obokata J."/>
            <person name="Shigenobu S."/>
        </authorList>
    </citation>
    <scope>NUCLEOTIDE SEQUENCE [LARGE SCALE GENOMIC DNA]</scope>
</reference>
<evidence type="ECO:0000256" key="6">
    <source>
        <dbReference type="SAM" id="MobiDB-lite"/>
    </source>
</evidence>
<evidence type="ECO:0000256" key="2">
    <source>
        <dbReference type="ARBA" id="ARBA00022737"/>
    </source>
</evidence>
<keyword evidence="2" id="KW-0677">Repeat</keyword>
<sequence length="151" mass="17009">MDHSRSSLSSPTSQRQISNKAGRSLWISQKGNVQDRQAIRKLCTFCPSLFDSYPELNQHMLDEHGHALPFICSVCGKGYQTSMGLHYHNQLHAGISFTCSWCDRSFTRNSTLTSHLKNIHQAARCSTCGGIFLLGPDYTKHVVNCRPIIRQ</sequence>
<feature type="domain" description="C2H2-type" evidence="7">
    <location>
        <begin position="97"/>
        <end position="125"/>
    </location>
</feature>
<keyword evidence="1" id="KW-0479">Metal-binding</keyword>
<feature type="domain" description="C2H2-type" evidence="7">
    <location>
        <begin position="70"/>
        <end position="94"/>
    </location>
</feature>
<dbReference type="Pfam" id="PF00096">
    <property type="entry name" value="zf-C2H2"/>
    <property type="match status" value="1"/>
</dbReference>
<dbReference type="Proteomes" id="UP000735302">
    <property type="component" value="Unassembled WGS sequence"/>
</dbReference>
<feature type="region of interest" description="Disordered" evidence="6">
    <location>
        <begin position="1"/>
        <end position="21"/>
    </location>
</feature>
<gene>
    <name evidence="8" type="ORF">PoB_001863200</name>
</gene>
<dbReference type="PANTHER" id="PTHR24379">
    <property type="entry name" value="KRAB AND ZINC FINGER DOMAIN-CONTAINING"/>
    <property type="match status" value="1"/>
</dbReference>
<dbReference type="GO" id="GO:0000977">
    <property type="term" value="F:RNA polymerase II transcription regulatory region sequence-specific DNA binding"/>
    <property type="evidence" value="ECO:0007669"/>
    <property type="project" value="TreeGrafter"/>
</dbReference>
<evidence type="ECO:0000313" key="8">
    <source>
        <dbReference type="EMBL" id="GFN92126.1"/>
    </source>
</evidence>
<dbReference type="InterPro" id="IPR036236">
    <property type="entry name" value="Znf_C2H2_sf"/>
</dbReference>
<keyword evidence="4" id="KW-0862">Zinc</keyword>
<evidence type="ECO:0000256" key="1">
    <source>
        <dbReference type="ARBA" id="ARBA00022723"/>
    </source>
</evidence>
<dbReference type="SMART" id="SM00355">
    <property type="entry name" value="ZnF_C2H2"/>
    <property type="match status" value="3"/>
</dbReference>
<evidence type="ECO:0000259" key="7">
    <source>
        <dbReference type="PROSITE" id="PS50157"/>
    </source>
</evidence>
<evidence type="ECO:0000256" key="4">
    <source>
        <dbReference type="ARBA" id="ARBA00022833"/>
    </source>
</evidence>
<dbReference type="GO" id="GO:0008270">
    <property type="term" value="F:zinc ion binding"/>
    <property type="evidence" value="ECO:0007669"/>
    <property type="project" value="UniProtKB-KW"/>
</dbReference>
<dbReference type="SUPFAM" id="SSF57667">
    <property type="entry name" value="beta-beta-alpha zinc fingers"/>
    <property type="match status" value="1"/>
</dbReference>
<comment type="caution">
    <text evidence="8">The sequence shown here is derived from an EMBL/GenBank/DDBJ whole genome shotgun (WGS) entry which is preliminary data.</text>
</comment>
<keyword evidence="9" id="KW-1185">Reference proteome</keyword>